<evidence type="ECO:0000313" key="9">
    <source>
        <dbReference type="EMBL" id="GGQ21590.1"/>
    </source>
</evidence>
<dbReference type="SUPFAM" id="SSF52743">
    <property type="entry name" value="Subtilisin-like"/>
    <property type="match status" value="1"/>
</dbReference>
<evidence type="ECO:0000313" key="10">
    <source>
        <dbReference type="Proteomes" id="UP000611554"/>
    </source>
</evidence>
<dbReference type="InterPro" id="IPR023827">
    <property type="entry name" value="Peptidase_S8_Asp-AS"/>
</dbReference>
<evidence type="ECO:0000256" key="7">
    <source>
        <dbReference type="SAM" id="Phobius"/>
    </source>
</evidence>
<keyword evidence="4 5" id="KW-0720">Serine protease</keyword>
<feature type="region of interest" description="Disordered" evidence="6">
    <location>
        <begin position="1"/>
        <end position="21"/>
    </location>
</feature>
<proteinExistence type="inferred from homology"/>
<evidence type="ECO:0000256" key="5">
    <source>
        <dbReference type="PROSITE-ProRule" id="PRU01240"/>
    </source>
</evidence>
<name>A0ABQ2RA53_9ACTN</name>
<dbReference type="PANTHER" id="PTHR43806:SF11">
    <property type="entry name" value="CEREVISIN-RELATED"/>
    <property type="match status" value="1"/>
</dbReference>
<keyword evidence="3 5" id="KW-0378">Hydrolase</keyword>
<dbReference type="InterPro" id="IPR000209">
    <property type="entry name" value="Peptidase_S8/S53_dom"/>
</dbReference>
<dbReference type="PROSITE" id="PS51892">
    <property type="entry name" value="SUBTILASE"/>
    <property type="match status" value="1"/>
</dbReference>
<gene>
    <name evidence="9" type="ORF">GCM10010140_59930</name>
</gene>
<reference evidence="10" key="1">
    <citation type="journal article" date="2019" name="Int. J. Syst. Evol. Microbiol.">
        <title>The Global Catalogue of Microorganisms (GCM) 10K type strain sequencing project: providing services to taxonomists for standard genome sequencing and annotation.</title>
        <authorList>
            <consortium name="The Broad Institute Genomics Platform"/>
            <consortium name="The Broad Institute Genome Sequencing Center for Infectious Disease"/>
            <person name="Wu L."/>
            <person name="Ma J."/>
        </authorList>
    </citation>
    <scope>NUCLEOTIDE SEQUENCE [LARGE SCALE GENOMIC DNA]</scope>
    <source>
        <strain evidence="10">JCM 3115</strain>
    </source>
</reference>
<keyword evidence="10" id="KW-1185">Reference proteome</keyword>
<dbReference type="InterPro" id="IPR036852">
    <property type="entry name" value="Peptidase_S8/S53_dom_sf"/>
</dbReference>
<feature type="domain" description="Peptidase S8/S53" evidence="8">
    <location>
        <begin position="91"/>
        <end position="358"/>
    </location>
</feature>
<keyword evidence="2 5" id="KW-0645">Protease</keyword>
<feature type="active site" description="Charge relay system" evidence="5">
    <location>
        <position position="135"/>
    </location>
</feature>
<organism evidence="9 10">
    <name type="scientific">Streptosporangium pseudovulgare</name>
    <dbReference type="NCBI Taxonomy" id="35765"/>
    <lineage>
        <taxon>Bacteria</taxon>
        <taxon>Bacillati</taxon>
        <taxon>Actinomycetota</taxon>
        <taxon>Actinomycetes</taxon>
        <taxon>Streptosporangiales</taxon>
        <taxon>Streptosporangiaceae</taxon>
        <taxon>Streptosporangium</taxon>
    </lineage>
</organism>
<keyword evidence="7" id="KW-1133">Transmembrane helix</keyword>
<feature type="transmembrane region" description="Helical" evidence="7">
    <location>
        <begin position="410"/>
        <end position="431"/>
    </location>
</feature>
<dbReference type="EMBL" id="BMQJ01000017">
    <property type="protein sequence ID" value="GGQ21590.1"/>
    <property type="molecule type" value="Genomic_DNA"/>
</dbReference>
<feature type="active site" description="Charge relay system" evidence="5">
    <location>
        <position position="100"/>
    </location>
</feature>
<dbReference type="Pfam" id="PF00082">
    <property type="entry name" value="Peptidase_S8"/>
    <property type="match status" value="1"/>
</dbReference>
<evidence type="ECO:0000256" key="4">
    <source>
        <dbReference type="ARBA" id="ARBA00022825"/>
    </source>
</evidence>
<keyword evidence="7" id="KW-0472">Membrane</keyword>
<evidence type="ECO:0000256" key="6">
    <source>
        <dbReference type="SAM" id="MobiDB-lite"/>
    </source>
</evidence>
<comment type="similarity">
    <text evidence="1 5">Belongs to the peptidase S8 family.</text>
</comment>
<dbReference type="Gene3D" id="3.40.50.200">
    <property type="entry name" value="Peptidase S8/S53 domain"/>
    <property type="match status" value="1"/>
</dbReference>
<keyword evidence="7" id="KW-0812">Transmembrane</keyword>
<dbReference type="Proteomes" id="UP000611554">
    <property type="component" value="Unassembled WGS sequence"/>
</dbReference>
<dbReference type="PROSITE" id="PS00136">
    <property type="entry name" value="SUBTILASE_ASP"/>
    <property type="match status" value="1"/>
</dbReference>
<feature type="region of interest" description="Disordered" evidence="6">
    <location>
        <begin position="439"/>
        <end position="511"/>
    </location>
</feature>
<dbReference type="RefSeq" id="WP_268246388.1">
    <property type="nucleotide sequence ID" value="NZ_BMQJ01000017.1"/>
</dbReference>
<dbReference type="PANTHER" id="PTHR43806">
    <property type="entry name" value="PEPTIDASE S8"/>
    <property type="match status" value="1"/>
</dbReference>
<evidence type="ECO:0000259" key="8">
    <source>
        <dbReference type="Pfam" id="PF00082"/>
    </source>
</evidence>
<sequence>MLRRTVPGSAVPGSAVTPGRAVPAVPAVPVAPRRTATAAPRRAVPAVAAFLLAAAATAGPATAARADDVRTAQEPVLRTLDLPNAWRTSRGENVTVAVLDSGVDATHRDLAGSVVQGRDFTRGANPPGVAPARLHGTYMASLIAGHGHGPGDADGVVGVAPEAEVLSVRVILEDEEPGFRRFNTAARFENVVARGVRYAVDHGADVINMSISKELATEEERAAIRYAISKGVVLVAAAGNDGARESAGTGYAPYSYPAAFPGVVSVAAADRRLRRASFSNRNPSVLLAAPGVDVLGAGPGDEYWVGRGTSQAAALVSGVAALIKAKYPRMSPALVAQALTAGATRRPSGGYDTGLGFGVVNASRALAEAARIHRHTLTARAGSLQDPARPVGRAAGPVQVVRRDRDMINMYGGIAGAAGLGAVASLAVLAVSARAARRRRAAGPVPDDEVTRAAPENGGAVIRTAPENGDAVTRAAPENGDAIIHAAPENGGARPVPDGGDTRTTPGGGEA</sequence>
<evidence type="ECO:0000256" key="3">
    <source>
        <dbReference type="ARBA" id="ARBA00022801"/>
    </source>
</evidence>
<feature type="active site" description="Charge relay system" evidence="5">
    <location>
        <position position="310"/>
    </location>
</feature>
<comment type="caution">
    <text evidence="9">The sequence shown here is derived from an EMBL/GenBank/DDBJ whole genome shotgun (WGS) entry which is preliminary data.</text>
</comment>
<accession>A0ABQ2RA53</accession>
<dbReference type="InterPro" id="IPR050131">
    <property type="entry name" value="Peptidase_S8_subtilisin-like"/>
</dbReference>
<evidence type="ECO:0000256" key="1">
    <source>
        <dbReference type="ARBA" id="ARBA00011073"/>
    </source>
</evidence>
<dbReference type="PRINTS" id="PR00723">
    <property type="entry name" value="SUBTILISIN"/>
</dbReference>
<protein>
    <recommendedName>
        <fullName evidence="8">Peptidase S8/S53 domain-containing protein</fullName>
    </recommendedName>
</protein>
<dbReference type="InterPro" id="IPR015500">
    <property type="entry name" value="Peptidase_S8_subtilisin-rel"/>
</dbReference>
<evidence type="ECO:0000256" key="2">
    <source>
        <dbReference type="ARBA" id="ARBA00022670"/>
    </source>
</evidence>